<dbReference type="Gene3D" id="3.30.2390.20">
    <property type="entry name" value="Type VII secretion system EccB, repeat 1 domain"/>
    <property type="match status" value="1"/>
</dbReference>
<evidence type="ECO:0000256" key="3">
    <source>
        <dbReference type="ARBA" id="ARBA00022475"/>
    </source>
</evidence>
<evidence type="ECO:0000256" key="2">
    <source>
        <dbReference type="ARBA" id="ARBA00008149"/>
    </source>
</evidence>
<comment type="subcellular location">
    <subcellularLocation>
        <location evidence="1">Cell membrane</location>
        <topology evidence="1">Single-pass membrane protein</topology>
    </subcellularLocation>
</comment>
<dbReference type="Proteomes" id="UP000007842">
    <property type="component" value="Chromosome"/>
</dbReference>
<keyword evidence="7" id="KW-0067">ATP-binding</keyword>
<keyword evidence="3" id="KW-1003">Cell membrane</keyword>
<dbReference type="GO" id="GO:0016787">
    <property type="term" value="F:hydrolase activity"/>
    <property type="evidence" value="ECO:0007669"/>
    <property type="project" value="UniProtKB-KW"/>
</dbReference>
<protein>
    <recommendedName>
        <fullName evidence="13">Type VII secretion protein EccB</fullName>
    </recommendedName>
</protein>
<keyword evidence="8" id="KW-1133">Transmembrane helix</keyword>
<accession>F8JUN3</accession>
<dbReference type="KEGG" id="sct:SCAT_4496"/>
<dbReference type="HOGENOM" id="CLU_036302_1_1_11"/>
<dbReference type="PANTHER" id="PTHR40765:SF2">
    <property type="entry name" value="ESX-2 SECRETION SYSTEM ATPASE ECCB2"/>
    <property type="match status" value="1"/>
</dbReference>
<proteinExistence type="inferred from homology"/>
<evidence type="ECO:0000256" key="5">
    <source>
        <dbReference type="ARBA" id="ARBA00022741"/>
    </source>
</evidence>
<evidence type="ECO:0000256" key="8">
    <source>
        <dbReference type="ARBA" id="ARBA00022989"/>
    </source>
</evidence>
<evidence type="ECO:0000256" key="10">
    <source>
        <dbReference type="SAM" id="MobiDB-lite"/>
    </source>
</evidence>
<gene>
    <name evidence="11" type="ordered locus">SCATT_44910</name>
</gene>
<dbReference type="Gene3D" id="2.40.50.910">
    <property type="entry name" value="Type VII secretion system EccB, repeat 3 domain"/>
    <property type="match status" value="1"/>
</dbReference>
<feature type="region of interest" description="Disordered" evidence="10">
    <location>
        <begin position="494"/>
        <end position="514"/>
    </location>
</feature>
<dbReference type="GO" id="GO:0005524">
    <property type="term" value="F:ATP binding"/>
    <property type="evidence" value="ECO:0007669"/>
    <property type="project" value="UniProtKB-KW"/>
</dbReference>
<keyword evidence="9" id="KW-0472">Membrane</keyword>
<dbReference type="KEGG" id="scy:SCATT_44910"/>
<dbReference type="InterPro" id="IPR044857">
    <property type="entry name" value="T7SS_EccB_R1"/>
</dbReference>
<dbReference type="AlphaFoldDB" id="F8JUN3"/>
<evidence type="ECO:0000256" key="9">
    <source>
        <dbReference type="ARBA" id="ARBA00023136"/>
    </source>
</evidence>
<dbReference type="GO" id="GO:0005886">
    <property type="term" value="C:plasma membrane"/>
    <property type="evidence" value="ECO:0007669"/>
    <property type="project" value="UniProtKB-SubCell"/>
</dbReference>
<dbReference type="GO" id="GO:0005576">
    <property type="term" value="C:extracellular region"/>
    <property type="evidence" value="ECO:0007669"/>
    <property type="project" value="TreeGrafter"/>
</dbReference>
<evidence type="ECO:0000256" key="4">
    <source>
        <dbReference type="ARBA" id="ARBA00022692"/>
    </source>
</evidence>
<dbReference type="PATRIC" id="fig|1003195.11.peg.5939"/>
<keyword evidence="5" id="KW-0547">Nucleotide-binding</keyword>
<evidence type="ECO:0008006" key="13">
    <source>
        <dbReference type="Google" id="ProtNLM"/>
    </source>
</evidence>
<dbReference type="PANTHER" id="PTHR40765">
    <property type="entry name" value="ESX-2 SECRETION SYSTEM ATPASE ECCB2"/>
    <property type="match status" value="1"/>
</dbReference>
<evidence type="ECO:0000256" key="1">
    <source>
        <dbReference type="ARBA" id="ARBA00004162"/>
    </source>
</evidence>
<evidence type="ECO:0000256" key="6">
    <source>
        <dbReference type="ARBA" id="ARBA00022801"/>
    </source>
</evidence>
<dbReference type="RefSeq" id="WP_014145207.1">
    <property type="nucleotide sequence ID" value="NC_016111.1"/>
</dbReference>
<dbReference type="Pfam" id="PF05108">
    <property type="entry name" value="T7SS_ESX1_EccB"/>
    <property type="match status" value="1"/>
</dbReference>
<dbReference type="STRING" id="1003195.SCATT_44910"/>
<keyword evidence="4" id="KW-0812">Transmembrane</keyword>
<dbReference type="eggNOG" id="COG3266">
    <property type="taxonomic scope" value="Bacteria"/>
</dbReference>
<evidence type="ECO:0000313" key="11">
    <source>
        <dbReference type="EMBL" id="AEW96862.1"/>
    </source>
</evidence>
<comment type="similarity">
    <text evidence="2">Belongs to the EccB family.</text>
</comment>
<organism evidence="11 12">
    <name type="scientific">Streptantibioticus cattleyicolor (strain ATCC 35852 / DSM 46488 / JCM 4925 / NBRC 14057 / NRRL 8057)</name>
    <name type="common">Streptomyces cattleya</name>
    <dbReference type="NCBI Taxonomy" id="1003195"/>
    <lineage>
        <taxon>Bacteria</taxon>
        <taxon>Bacillati</taxon>
        <taxon>Actinomycetota</taxon>
        <taxon>Actinomycetes</taxon>
        <taxon>Kitasatosporales</taxon>
        <taxon>Streptomycetaceae</taxon>
        <taxon>Streptantibioticus</taxon>
    </lineage>
</organism>
<evidence type="ECO:0000313" key="12">
    <source>
        <dbReference type="Proteomes" id="UP000007842"/>
    </source>
</evidence>
<dbReference type="InterPro" id="IPR042485">
    <property type="entry name" value="T7SS_EccB_R3"/>
</dbReference>
<dbReference type="NCBIfam" id="TIGR03919">
    <property type="entry name" value="T7SS_EccB"/>
    <property type="match status" value="1"/>
</dbReference>
<keyword evidence="12" id="KW-1185">Reference proteome</keyword>
<dbReference type="InterPro" id="IPR007795">
    <property type="entry name" value="T7SS_EccB"/>
</dbReference>
<accession>G8WXN2</accession>
<dbReference type="EMBL" id="CP003219">
    <property type="protein sequence ID" value="AEW96862.1"/>
    <property type="molecule type" value="Genomic_DNA"/>
</dbReference>
<dbReference type="OrthoDB" id="3847604at2"/>
<sequence length="514" mass="53224">MASRRDELNAYTFARKRTVAAFLRPSAGGSDEGAPRPLKALGPGLAAGALLLAGFGAWGMIRPGAPEHWDTPGAKVLVGSESTTRYVVLESGGRRELHPVLNLASAKLLLDPRQFGVLKVDESVLDNGKLPHGPTLGIPYAPDRMPSAQDAGTAKQWAVCEEPDGGDAGAVRKAAFVLSGRDAARTEGGGRLHGDQALYVQTPDRAQYLVDPAGTAHLIGGPAGGAMDPADRQLLVRTVFAATGRSGAAARPQPVTADWLATFTQGRPLEFPVVDGLGTRAGVPGLDPRHDRVGMVLTAPGTGGPQKYVVLRGGVAPVSDLVARLLLNLPEHGGHQVTAMYPGGLPQPQPVAAQDFTPLGTPFYGDRDWPQAPSVQVDAAGQAETVCSVYLGAIGDQGRPKTAVWAGRDYPAPVADGTSAYVTPGSGLLYRQVTGANQPDNGQVYLVTDTGLRYAVPGGGTADASAAGQQPAGEAQTRLGYAQVRPVPVPRAWSDFLPKGPTLDMAAAGRPQGS</sequence>
<keyword evidence="6" id="KW-0378">Hydrolase</keyword>
<evidence type="ECO:0000256" key="7">
    <source>
        <dbReference type="ARBA" id="ARBA00022840"/>
    </source>
</evidence>
<name>F8JUN3_STREN</name>
<reference evidence="12" key="1">
    <citation type="submission" date="2011-12" db="EMBL/GenBank/DDBJ databases">
        <title>Complete genome sequence of Streptomyces cattleya strain DSM 46488.</title>
        <authorList>
            <person name="Ou H.-Y."/>
            <person name="Li P."/>
            <person name="Zhao C."/>
            <person name="O'Hagan D."/>
            <person name="Deng Z."/>
        </authorList>
    </citation>
    <scope>NUCLEOTIDE SEQUENCE [LARGE SCALE GENOMIC DNA]</scope>
    <source>
        <strain evidence="12">ATCC 35852 / DSM 46488 / JCM 4925 / NBRC 14057 / NRRL 8057</strain>
    </source>
</reference>